<proteinExistence type="predicted"/>
<evidence type="ECO:0000313" key="4">
    <source>
        <dbReference type="EMBL" id="MDL4839288.1"/>
    </source>
</evidence>
<dbReference type="PRINTS" id="PR00502">
    <property type="entry name" value="NUDIXFAMILY"/>
</dbReference>
<gene>
    <name evidence="4" type="ORF">QQS35_02265</name>
</gene>
<evidence type="ECO:0000256" key="1">
    <source>
        <dbReference type="ARBA" id="ARBA00001946"/>
    </source>
</evidence>
<name>A0ABT7L0H3_9BACI</name>
<comment type="cofactor">
    <cofactor evidence="1">
        <name>Mg(2+)</name>
        <dbReference type="ChEBI" id="CHEBI:18420"/>
    </cofactor>
</comment>
<dbReference type="Pfam" id="PF00293">
    <property type="entry name" value="NUDIX"/>
    <property type="match status" value="1"/>
</dbReference>
<feature type="domain" description="Nudix hydrolase" evidence="3">
    <location>
        <begin position="1"/>
        <end position="127"/>
    </location>
</feature>
<dbReference type="InterPro" id="IPR015797">
    <property type="entry name" value="NUDIX_hydrolase-like_dom_sf"/>
</dbReference>
<dbReference type="EMBL" id="JASTZU010000012">
    <property type="protein sequence ID" value="MDL4839288.1"/>
    <property type="molecule type" value="Genomic_DNA"/>
</dbReference>
<sequence length="154" mass="17921">MRRVTNCILKQNNHILMLKKPRRGWYAMPGGKMESGESVKQAVVREYKEETGLELVEPKLRGTFTFIIKENEAMKQEWMMFTFLCEQSNGELVEFCNEGELEWVPLGEVLDKPMAEGDRFIYKSILTYDDLIDGTFTYTDDYQLIESNLNPSSN</sequence>
<dbReference type="InterPro" id="IPR020476">
    <property type="entry name" value="Nudix_hydrolase"/>
</dbReference>
<keyword evidence="2" id="KW-0378">Hydrolase</keyword>
<dbReference type="CDD" id="cd18886">
    <property type="entry name" value="NUDIX_MutT_Nudt1"/>
    <property type="match status" value="1"/>
</dbReference>
<dbReference type="SUPFAM" id="SSF55811">
    <property type="entry name" value="Nudix"/>
    <property type="match status" value="1"/>
</dbReference>
<evidence type="ECO:0000313" key="5">
    <source>
        <dbReference type="Proteomes" id="UP001235343"/>
    </source>
</evidence>
<dbReference type="Proteomes" id="UP001235343">
    <property type="component" value="Unassembled WGS sequence"/>
</dbReference>
<dbReference type="Gene3D" id="3.90.79.10">
    <property type="entry name" value="Nucleoside Triphosphate Pyrophosphohydrolase"/>
    <property type="match status" value="1"/>
</dbReference>
<dbReference type="PANTHER" id="PTHR43046">
    <property type="entry name" value="GDP-MANNOSE MANNOSYL HYDROLASE"/>
    <property type="match status" value="1"/>
</dbReference>
<evidence type="ECO:0000259" key="3">
    <source>
        <dbReference type="PROSITE" id="PS51462"/>
    </source>
</evidence>
<accession>A0ABT7L0H3</accession>
<dbReference type="PANTHER" id="PTHR43046:SF2">
    <property type="entry name" value="8-OXO-DGTP DIPHOSPHATASE-RELATED"/>
    <property type="match status" value="1"/>
</dbReference>
<protein>
    <submittedName>
        <fullName evidence="4">8-oxo-dGTP diphosphatase</fullName>
    </submittedName>
</protein>
<dbReference type="InterPro" id="IPR000086">
    <property type="entry name" value="NUDIX_hydrolase_dom"/>
</dbReference>
<dbReference type="RefSeq" id="WP_285930141.1">
    <property type="nucleotide sequence ID" value="NZ_JASTZU010000012.1"/>
</dbReference>
<evidence type="ECO:0000256" key="2">
    <source>
        <dbReference type="ARBA" id="ARBA00022801"/>
    </source>
</evidence>
<comment type="caution">
    <text evidence="4">The sequence shown here is derived from an EMBL/GenBank/DDBJ whole genome shotgun (WGS) entry which is preliminary data.</text>
</comment>
<dbReference type="PROSITE" id="PS51462">
    <property type="entry name" value="NUDIX"/>
    <property type="match status" value="1"/>
</dbReference>
<keyword evidence="5" id="KW-1185">Reference proteome</keyword>
<organism evidence="4 5">
    <name type="scientific">Aquibacillus rhizosphaerae</name>
    <dbReference type="NCBI Taxonomy" id="3051431"/>
    <lineage>
        <taxon>Bacteria</taxon>
        <taxon>Bacillati</taxon>
        <taxon>Bacillota</taxon>
        <taxon>Bacilli</taxon>
        <taxon>Bacillales</taxon>
        <taxon>Bacillaceae</taxon>
        <taxon>Aquibacillus</taxon>
    </lineage>
</organism>
<reference evidence="4 5" key="1">
    <citation type="submission" date="2023-06" db="EMBL/GenBank/DDBJ databases">
        <title>Aquibacillus rhizosphaerae LR5S19.</title>
        <authorList>
            <person name="Sun J.-Q."/>
        </authorList>
    </citation>
    <scope>NUCLEOTIDE SEQUENCE [LARGE SCALE GENOMIC DNA]</scope>
    <source>
        <strain evidence="4 5">LR5S19</strain>
    </source>
</reference>